<dbReference type="InterPro" id="IPR005751">
    <property type="entry name" value="ATP-dep_DNA_helicase_PcrA"/>
</dbReference>
<dbReference type="Gene3D" id="3.40.50.300">
    <property type="entry name" value="P-loop containing nucleotide triphosphate hydrolases"/>
    <property type="match status" value="2"/>
</dbReference>
<feature type="domain" description="UvrD-like helicase C-terminal" evidence="14">
    <location>
        <begin position="380"/>
        <end position="662"/>
    </location>
</feature>
<dbReference type="eggNOG" id="COG0210">
    <property type="taxonomic scope" value="Bacteria"/>
</dbReference>
<dbReference type="InterPro" id="IPR014016">
    <property type="entry name" value="UvrD-like_ATP-bd"/>
</dbReference>
<evidence type="ECO:0000256" key="6">
    <source>
        <dbReference type="ARBA" id="ARBA00023125"/>
    </source>
</evidence>
<dbReference type="FunFam" id="1.10.10.160:FF:000001">
    <property type="entry name" value="ATP-dependent DNA helicase"/>
    <property type="match status" value="1"/>
</dbReference>
<feature type="compositionally biased region" description="Acidic residues" evidence="12">
    <location>
        <begin position="28"/>
        <end position="44"/>
    </location>
</feature>
<dbReference type="PANTHER" id="PTHR11070">
    <property type="entry name" value="UVRD / RECB / PCRA DNA HELICASE FAMILY MEMBER"/>
    <property type="match status" value="1"/>
</dbReference>
<dbReference type="InterPro" id="IPR014017">
    <property type="entry name" value="DNA_helicase_UvrD-like_C"/>
</dbReference>
<feature type="region of interest" description="Disordered" evidence="12">
    <location>
        <begin position="1"/>
        <end position="81"/>
    </location>
</feature>
<comment type="similarity">
    <text evidence="1 11">Belongs to the helicase family. UvrD subfamily.</text>
</comment>
<keyword evidence="16" id="KW-1185">Reference proteome</keyword>
<sequence>MDALFDLDGSVPSEPQPTPPASSAPEPVEPEPVEPEPVEPEPWPEDAYASEHEPEPEDAWIPPAPILTGHRKPAPAANRPVRGASSLVEGLNAPQAEAVTHQGEALLIMAGAGSGKTRVLTHRIAHLLETHRARPHQILAITFTNKAAAEMRERVEALVGPEARGMWVATFHSACVRILRSDHQLAGLSSSFSIYDTSDSVNLMKLVMKELNLDPKKFTPKAILGRIGKFKDELIEPEVALAGASMASKFSIEHAAATAYPLYQRRLEAANAVDFDDIIVKTVKLVQEHPQVARAYRERFRHILVDEYQDTNHAQYVLVRELVGPADDASLPAGELTVVGDADQSIYAFRGATIRNIMEFEKDYPNAHIVRLEQNYRSTQNILTAANTVIQNNSDRRPKNLWTDSGAGAKIKGYAADTEQGEAQYIATEIRRLIDEDGIEPNDIAIMYRANAQSRAVEERFIRAEIPYKVVGGTRFYERKEIKDMLAYLAAVVNEDDDVATRRIINEPKRGIGDTAVESVEGVRRTLVAAGQEASFGTALRHLDDAGLQARSQRAIEDFVRLMDDLRALAKDNGPAGVLDAIADRSGLLASLRKSEDPQDASRIENIMELVAVGREFSEDNPEGTLADFLEKVALVADADQVPDSDGTGGVVTMMTLHTAKGLEFPVVFLTGMEDGTFPHMRSIESGDTKDMEEERRLAYVGLTRARERLYLTRAEARSSWGAPQYFGASRFVEEIPDELMEWTRAAVTMSSLRERSDRGSSRSGSWSGMNYGGNQDRGDGNTYSRAGAVTTKRVPPSPPGAGAGDIGFEVGERVLHDKFGMGKVVGTEGVGRNAVVKVDFGGEVKRLVLRFNSLDKL</sequence>
<comment type="catalytic activity">
    <reaction evidence="9 11">
        <text>ATP + H2O = ADP + phosphate + H(+)</text>
        <dbReference type="Rhea" id="RHEA:13065"/>
        <dbReference type="ChEBI" id="CHEBI:15377"/>
        <dbReference type="ChEBI" id="CHEBI:15378"/>
        <dbReference type="ChEBI" id="CHEBI:30616"/>
        <dbReference type="ChEBI" id="CHEBI:43474"/>
        <dbReference type="ChEBI" id="CHEBI:456216"/>
        <dbReference type="EC" id="5.6.2.4"/>
    </reaction>
</comment>
<feature type="binding site" evidence="10">
    <location>
        <begin position="110"/>
        <end position="117"/>
    </location>
    <ligand>
        <name>ATP</name>
        <dbReference type="ChEBI" id="CHEBI:30616"/>
    </ligand>
</feature>
<keyword evidence="6 11" id="KW-0238">DNA-binding</keyword>
<keyword evidence="2 10" id="KW-0547">Nucleotide-binding</keyword>
<dbReference type="GO" id="GO:0000725">
    <property type="term" value="P:recombinational repair"/>
    <property type="evidence" value="ECO:0007669"/>
    <property type="project" value="TreeGrafter"/>
</dbReference>
<dbReference type="GO" id="GO:0006260">
    <property type="term" value="P:DNA replication"/>
    <property type="evidence" value="ECO:0007669"/>
    <property type="project" value="InterPro"/>
</dbReference>
<dbReference type="SUPFAM" id="SSF52540">
    <property type="entry name" value="P-loop containing nucleoside triphosphate hydrolases"/>
    <property type="match status" value="1"/>
</dbReference>
<dbReference type="FunFam" id="1.10.486.10:FF:000003">
    <property type="entry name" value="ATP-dependent DNA helicase"/>
    <property type="match status" value="1"/>
</dbReference>
<evidence type="ECO:0000256" key="3">
    <source>
        <dbReference type="ARBA" id="ARBA00022801"/>
    </source>
</evidence>
<accession>A0A1H6WMH9</accession>
<dbReference type="GO" id="GO:0003677">
    <property type="term" value="F:DNA binding"/>
    <property type="evidence" value="ECO:0007669"/>
    <property type="project" value="UniProtKB-KW"/>
</dbReference>
<dbReference type="GO" id="GO:0005524">
    <property type="term" value="F:ATP binding"/>
    <property type="evidence" value="ECO:0007669"/>
    <property type="project" value="UniProtKB-UniRule"/>
</dbReference>
<dbReference type="GO" id="GO:0016887">
    <property type="term" value="F:ATP hydrolysis activity"/>
    <property type="evidence" value="ECO:0007669"/>
    <property type="project" value="RHEA"/>
</dbReference>
<keyword evidence="4 10" id="KW-0347">Helicase</keyword>
<dbReference type="GO" id="GO:0033202">
    <property type="term" value="C:DNA helicase complex"/>
    <property type="evidence" value="ECO:0007669"/>
    <property type="project" value="TreeGrafter"/>
</dbReference>
<dbReference type="PANTHER" id="PTHR11070:SF2">
    <property type="entry name" value="ATP-DEPENDENT DNA HELICASE SRS2"/>
    <property type="match status" value="1"/>
</dbReference>
<dbReference type="InterPro" id="IPR000212">
    <property type="entry name" value="DNA_helicase_UvrD/REP"/>
</dbReference>
<dbReference type="STRING" id="1043493.SAMN05421637_1065"/>
<dbReference type="CDD" id="cd17932">
    <property type="entry name" value="DEXQc_UvrD"/>
    <property type="match status" value="1"/>
</dbReference>
<dbReference type="EC" id="5.6.2.4" evidence="11"/>
<evidence type="ECO:0000256" key="8">
    <source>
        <dbReference type="ARBA" id="ARBA00034617"/>
    </source>
</evidence>
<dbReference type="Gene3D" id="1.10.10.160">
    <property type="match status" value="1"/>
</dbReference>
<evidence type="ECO:0000256" key="5">
    <source>
        <dbReference type="ARBA" id="ARBA00022840"/>
    </source>
</evidence>
<evidence type="ECO:0000256" key="2">
    <source>
        <dbReference type="ARBA" id="ARBA00022741"/>
    </source>
</evidence>
<dbReference type="Pfam" id="PF13361">
    <property type="entry name" value="UvrD_C"/>
    <property type="match status" value="1"/>
</dbReference>
<dbReference type="GO" id="GO:0043138">
    <property type="term" value="F:3'-5' DNA helicase activity"/>
    <property type="evidence" value="ECO:0007669"/>
    <property type="project" value="UniProtKB-EC"/>
</dbReference>
<name>A0A1H6WMH9_9MICO</name>
<dbReference type="RefSeq" id="WP_042216296.1">
    <property type="nucleotide sequence ID" value="NZ_BBLU01000016.1"/>
</dbReference>
<keyword evidence="3 10" id="KW-0378">Hydrolase</keyword>
<dbReference type="GO" id="GO:0005829">
    <property type="term" value="C:cytosol"/>
    <property type="evidence" value="ECO:0007669"/>
    <property type="project" value="TreeGrafter"/>
</dbReference>
<keyword evidence="7" id="KW-0413">Isomerase</keyword>
<evidence type="ECO:0000259" key="14">
    <source>
        <dbReference type="PROSITE" id="PS51217"/>
    </source>
</evidence>
<comment type="catalytic activity">
    <reaction evidence="8">
        <text>Couples ATP hydrolysis with the unwinding of duplex DNA by translocating in the 3'-5' direction.</text>
        <dbReference type="EC" id="5.6.2.4"/>
    </reaction>
</comment>
<feature type="region of interest" description="Disordered" evidence="12">
    <location>
        <begin position="754"/>
        <end position="785"/>
    </location>
</feature>
<proteinExistence type="inferred from homology"/>
<evidence type="ECO:0000256" key="10">
    <source>
        <dbReference type="PROSITE-ProRule" id="PRU00560"/>
    </source>
</evidence>
<gene>
    <name evidence="15" type="ORF">SAMN05421637_1065</name>
</gene>
<evidence type="ECO:0000256" key="7">
    <source>
        <dbReference type="ARBA" id="ARBA00023235"/>
    </source>
</evidence>
<evidence type="ECO:0000259" key="13">
    <source>
        <dbReference type="PROSITE" id="PS51198"/>
    </source>
</evidence>
<dbReference type="CDD" id="cd18807">
    <property type="entry name" value="SF1_C_UvrD"/>
    <property type="match status" value="1"/>
</dbReference>
<evidence type="ECO:0000256" key="9">
    <source>
        <dbReference type="ARBA" id="ARBA00048988"/>
    </source>
</evidence>
<protein>
    <recommendedName>
        <fullName evidence="11">ATP-dependent DNA helicase</fullName>
        <ecNumber evidence="11">5.6.2.4</ecNumber>
    </recommendedName>
</protein>
<organism evidence="15 16">
    <name type="scientific">Demequina mangrovi</name>
    <dbReference type="NCBI Taxonomy" id="1043493"/>
    <lineage>
        <taxon>Bacteria</taxon>
        <taxon>Bacillati</taxon>
        <taxon>Actinomycetota</taxon>
        <taxon>Actinomycetes</taxon>
        <taxon>Micrococcales</taxon>
        <taxon>Demequinaceae</taxon>
        <taxon>Demequina</taxon>
    </lineage>
</organism>
<dbReference type="GO" id="GO:0009314">
    <property type="term" value="P:response to radiation"/>
    <property type="evidence" value="ECO:0007669"/>
    <property type="project" value="UniProtKB-ARBA"/>
</dbReference>
<dbReference type="PROSITE" id="PS51217">
    <property type="entry name" value="UVRD_HELICASE_CTER"/>
    <property type="match status" value="1"/>
</dbReference>
<dbReference type="InterPro" id="IPR027417">
    <property type="entry name" value="P-loop_NTPase"/>
</dbReference>
<feature type="domain" description="UvrD-like helicase ATP-binding" evidence="13">
    <location>
        <begin position="89"/>
        <end position="379"/>
    </location>
</feature>
<evidence type="ECO:0000256" key="4">
    <source>
        <dbReference type="ARBA" id="ARBA00022806"/>
    </source>
</evidence>
<dbReference type="NCBIfam" id="TIGR01073">
    <property type="entry name" value="pcrA"/>
    <property type="match status" value="1"/>
</dbReference>
<reference evidence="16" key="1">
    <citation type="submission" date="2016-10" db="EMBL/GenBank/DDBJ databases">
        <authorList>
            <person name="Varghese N."/>
        </authorList>
    </citation>
    <scope>NUCLEOTIDE SEQUENCE [LARGE SCALE GENOMIC DNA]</scope>
    <source>
        <strain evidence="16">DSM 24868</strain>
    </source>
</reference>
<dbReference type="OrthoDB" id="9806690at2"/>
<dbReference type="AlphaFoldDB" id="A0A1H6WMH9"/>
<dbReference type="Gene3D" id="1.10.486.10">
    <property type="entry name" value="PCRA, domain 4"/>
    <property type="match status" value="1"/>
</dbReference>
<evidence type="ECO:0000256" key="11">
    <source>
        <dbReference type="RuleBase" id="RU364053"/>
    </source>
</evidence>
<dbReference type="Proteomes" id="UP000183315">
    <property type="component" value="Unassembled WGS sequence"/>
</dbReference>
<evidence type="ECO:0000313" key="15">
    <source>
        <dbReference type="EMBL" id="SEJ18063.1"/>
    </source>
</evidence>
<keyword evidence="5 10" id="KW-0067">ATP-binding</keyword>
<dbReference type="PROSITE" id="PS51198">
    <property type="entry name" value="UVRD_HELICASE_ATP_BIND"/>
    <property type="match status" value="1"/>
</dbReference>
<evidence type="ECO:0000256" key="1">
    <source>
        <dbReference type="ARBA" id="ARBA00009922"/>
    </source>
</evidence>
<dbReference type="InterPro" id="IPR013986">
    <property type="entry name" value="DExx_box_DNA_helicase_dom_sf"/>
</dbReference>
<evidence type="ECO:0000256" key="12">
    <source>
        <dbReference type="SAM" id="MobiDB-lite"/>
    </source>
</evidence>
<dbReference type="EMBL" id="FNZI01000002">
    <property type="protein sequence ID" value="SEJ18063.1"/>
    <property type="molecule type" value="Genomic_DNA"/>
</dbReference>
<evidence type="ECO:0000313" key="16">
    <source>
        <dbReference type="Proteomes" id="UP000183315"/>
    </source>
</evidence>
<dbReference type="Pfam" id="PF00580">
    <property type="entry name" value="UvrD-helicase"/>
    <property type="match status" value="1"/>
</dbReference>